<organism evidence="2 3">
    <name type="scientific">Abyssibacter profundi</name>
    <dbReference type="NCBI Taxonomy" id="2182787"/>
    <lineage>
        <taxon>Bacteria</taxon>
        <taxon>Pseudomonadati</taxon>
        <taxon>Pseudomonadota</taxon>
        <taxon>Gammaproteobacteria</taxon>
        <taxon>Chromatiales</taxon>
        <taxon>Oceanococcaceae</taxon>
        <taxon>Abyssibacter</taxon>
    </lineage>
</organism>
<dbReference type="InterPro" id="IPR036366">
    <property type="entry name" value="PGBDSf"/>
</dbReference>
<gene>
    <name evidence="2" type="ORF">DEH80_05810</name>
</gene>
<dbReference type="SUPFAM" id="SSF47090">
    <property type="entry name" value="PGBD-like"/>
    <property type="match status" value="1"/>
</dbReference>
<dbReference type="Proteomes" id="UP000251800">
    <property type="component" value="Unassembled WGS sequence"/>
</dbReference>
<dbReference type="AlphaFoldDB" id="A0A363ULQ4"/>
<evidence type="ECO:0000313" key="2">
    <source>
        <dbReference type="EMBL" id="PWN56355.1"/>
    </source>
</evidence>
<reference evidence="2 3" key="1">
    <citation type="submission" date="2018-05" db="EMBL/GenBank/DDBJ databases">
        <title>Abyssibacter profundi OUC007T gen. nov., sp. nov, a marine bacterium isolated from seawater of the Mariana Trench.</title>
        <authorList>
            <person name="Zhou S."/>
        </authorList>
    </citation>
    <scope>NUCLEOTIDE SEQUENCE [LARGE SCALE GENOMIC DNA]</scope>
    <source>
        <strain evidence="2 3">OUC007</strain>
    </source>
</reference>
<evidence type="ECO:0000259" key="1">
    <source>
        <dbReference type="Pfam" id="PF01471"/>
    </source>
</evidence>
<keyword evidence="3" id="KW-1185">Reference proteome</keyword>
<dbReference type="InterPro" id="IPR036365">
    <property type="entry name" value="PGBD-like_sf"/>
</dbReference>
<name>A0A363ULQ4_9GAMM</name>
<dbReference type="Pfam" id="PF01471">
    <property type="entry name" value="PG_binding_1"/>
    <property type="match status" value="1"/>
</dbReference>
<accession>A0A363ULQ4</accession>
<dbReference type="Gene3D" id="1.10.101.10">
    <property type="entry name" value="PGBD-like superfamily/PGBD"/>
    <property type="match status" value="1"/>
</dbReference>
<feature type="domain" description="Peptidoglycan binding-like" evidence="1">
    <location>
        <begin position="361"/>
        <end position="413"/>
    </location>
</feature>
<protein>
    <recommendedName>
        <fullName evidence="1">Peptidoglycan binding-like domain-containing protein</fullName>
    </recommendedName>
</protein>
<dbReference type="InterPro" id="IPR002477">
    <property type="entry name" value="Peptidoglycan-bd-like"/>
</dbReference>
<dbReference type="EMBL" id="QEQK01000005">
    <property type="protein sequence ID" value="PWN56355.1"/>
    <property type="molecule type" value="Genomic_DNA"/>
</dbReference>
<evidence type="ECO:0000313" key="3">
    <source>
        <dbReference type="Proteomes" id="UP000251800"/>
    </source>
</evidence>
<sequence>MVVGGLTASLLMGCQTTDGWERDASEWSAVESGYPTYVTSRDVADRWQPSNAVPPPPVYNPQGTVEAYERRAFPNESATSAPAFEPQTYARQQEALTAQRLAEQQAIRARQARRDSFFDRHLADVPRQVSQPSARPVGYRREDIVREPRMVASQTASTPILPAADADQRYSVTGIPPMPTARAGECYALVRKPARYRTVSRQVETAPGHERLVTQPARTVTETQQVVVREAYEEMRTVPAQFRDVTERVLVRPARMVWKRGRGPIERIDHATGEIMCLVEEPAEYRTVTRRVMVQPAQVQRVTVPAEVRNVPVQRVVQPAQAQRVAVPPQYGTVQTEELVEPARLEWRPVLCETNMTPGMIQRLQQALQARGFNPGPIDGVIGQRTMEAVNAFQRANGLPVDRYLNMETVRALGIA</sequence>
<comment type="caution">
    <text evidence="2">The sequence shown here is derived from an EMBL/GenBank/DDBJ whole genome shotgun (WGS) entry which is preliminary data.</text>
</comment>
<proteinExistence type="predicted"/>